<name>A0AA92V9F5_9BACT</name>
<protein>
    <submittedName>
        <fullName evidence="1">Uncharacterized protein</fullName>
    </submittedName>
</protein>
<comment type="caution">
    <text evidence="1">The sequence shown here is derived from an EMBL/GenBank/DDBJ whole genome shotgun (WGS) entry which is preliminary data.</text>
</comment>
<evidence type="ECO:0000313" key="2">
    <source>
        <dbReference type="Proteomes" id="UP000283672"/>
    </source>
</evidence>
<proteinExistence type="predicted"/>
<accession>A0AA92V9F5</accession>
<organism evidence="1 2">
    <name type="scientific">Segatella copri</name>
    <dbReference type="NCBI Taxonomy" id="165179"/>
    <lineage>
        <taxon>Bacteria</taxon>
        <taxon>Pseudomonadati</taxon>
        <taxon>Bacteroidota</taxon>
        <taxon>Bacteroidia</taxon>
        <taxon>Bacteroidales</taxon>
        <taxon>Prevotellaceae</taxon>
        <taxon>Segatella</taxon>
    </lineage>
</organism>
<dbReference type="EMBL" id="QROP01000028">
    <property type="protein sequence ID" value="RHL36062.1"/>
    <property type="molecule type" value="Genomic_DNA"/>
</dbReference>
<dbReference type="Proteomes" id="UP000283672">
    <property type="component" value="Unassembled WGS sequence"/>
</dbReference>
<dbReference type="AlphaFoldDB" id="A0AA92V9F5"/>
<evidence type="ECO:0000313" key="1">
    <source>
        <dbReference type="EMBL" id="RHL36062.1"/>
    </source>
</evidence>
<sequence length="71" mass="8309">MDVPQSYQLDTLKQELTEYAKILVAKAKPKAKIVRKQYAHDALCGIMKTDMKTDKSDKELIEEYLEEKYQI</sequence>
<reference evidence="1 2" key="1">
    <citation type="submission" date="2018-08" db="EMBL/GenBank/DDBJ databases">
        <title>A genome reference for cultivated species of the human gut microbiota.</title>
        <authorList>
            <person name="Zou Y."/>
            <person name="Xue W."/>
            <person name="Luo G."/>
        </authorList>
    </citation>
    <scope>NUCLEOTIDE SEQUENCE [LARGE SCALE GENOMIC DNA]</scope>
    <source>
        <strain evidence="1 2">AF38-11</strain>
    </source>
</reference>
<gene>
    <name evidence="1" type="ORF">DW026_10730</name>
</gene>